<accession>A0ABX8S1G8</accession>
<feature type="compositionally biased region" description="Polar residues" evidence="2">
    <location>
        <begin position="49"/>
        <end position="62"/>
    </location>
</feature>
<keyword evidence="3" id="KW-0812">Transmembrane</keyword>
<dbReference type="PANTHER" id="PTHR31836">
    <property type="match status" value="1"/>
</dbReference>
<evidence type="ECO:0000256" key="2">
    <source>
        <dbReference type="SAM" id="MobiDB-lite"/>
    </source>
</evidence>
<feature type="transmembrane region" description="Helical" evidence="3">
    <location>
        <begin position="12"/>
        <end position="32"/>
    </location>
</feature>
<keyword evidence="5" id="KW-1185">Reference proteome</keyword>
<feature type="region of interest" description="Disordered" evidence="2">
    <location>
        <begin position="266"/>
        <end position="308"/>
    </location>
</feature>
<evidence type="ECO:0000313" key="4">
    <source>
        <dbReference type="EMBL" id="QXN95052.1"/>
    </source>
</evidence>
<keyword evidence="1" id="KW-0732">Signal</keyword>
<reference evidence="4 5" key="1">
    <citation type="submission" date="2021-07" db="EMBL/GenBank/DDBJ databases">
        <title>Whole Genome Sequence of Nocardia Iowensis.</title>
        <authorList>
            <person name="Lamm A."/>
            <person name="Collins-Fairclough A.M."/>
            <person name="Bunk B."/>
            <person name="Sproer C."/>
        </authorList>
    </citation>
    <scope>NUCLEOTIDE SEQUENCE [LARGE SCALE GENOMIC DNA]</scope>
    <source>
        <strain evidence="4 5">NRRL 5646</strain>
    </source>
</reference>
<proteinExistence type="predicted"/>
<organism evidence="4 5">
    <name type="scientific">Nocardia iowensis</name>
    <dbReference type="NCBI Taxonomy" id="204891"/>
    <lineage>
        <taxon>Bacteria</taxon>
        <taxon>Bacillati</taxon>
        <taxon>Actinomycetota</taxon>
        <taxon>Actinomycetes</taxon>
        <taxon>Mycobacteriales</taxon>
        <taxon>Nocardiaceae</taxon>
        <taxon>Nocardia</taxon>
    </lineage>
</organism>
<dbReference type="CDD" id="cd22272">
    <property type="entry name" value="DPBB_EXLX1-like"/>
    <property type="match status" value="1"/>
</dbReference>
<dbReference type="PANTHER" id="PTHR31836:SF21">
    <property type="entry name" value="EXPANSIN-LIKE PROTEIN 7"/>
    <property type="match status" value="1"/>
</dbReference>
<keyword evidence="3" id="KW-0472">Membrane</keyword>
<dbReference type="EMBL" id="CP078145">
    <property type="protein sequence ID" value="QXN95052.1"/>
    <property type="molecule type" value="Genomic_DNA"/>
</dbReference>
<gene>
    <name evidence="4" type="ORF">KV110_19595</name>
</gene>
<dbReference type="InterPro" id="IPR051477">
    <property type="entry name" value="Expansin_CellWall"/>
</dbReference>
<protein>
    <recommendedName>
        <fullName evidence="6">RlpA-like protein double-psi beta-barrel domain-containing protein</fullName>
    </recommendedName>
</protein>
<dbReference type="Proteomes" id="UP000694257">
    <property type="component" value="Chromosome"/>
</dbReference>
<keyword evidence="3" id="KW-1133">Transmembrane helix</keyword>
<evidence type="ECO:0000256" key="1">
    <source>
        <dbReference type="ARBA" id="ARBA00022729"/>
    </source>
</evidence>
<feature type="region of interest" description="Disordered" evidence="2">
    <location>
        <begin position="49"/>
        <end position="73"/>
    </location>
</feature>
<dbReference type="NCBIfam" id="NF041144">
    <property type="entry name" value="expansin_EXLX1"/>
    <property type="match status" value="1"/>
</dbReference>
<evidence type="ECO:0008006" key="6">
    <source>
        <dbReference type="Google" id="ProtNLM"/>
    </source>
</evidence>
<evidence type="ECO:0000256" key="3">
    <source>
        <dbReference type="SAM" id="Phobius"/>
    </source>
</evidence>
<dbReference type="InterPro" id="IPR049818">
    <property type="entry name" value="Expansin_EXLX1-like"/>
</dbReference>
<dbReference type="RefSeq" id="WP_218477804.1">
    <property type="nucleotide sequence ID" value="NZ_BAABJN010000008.1"/>
</dbReference>
<feature type="compositionally biased region" description="Polar residues" evidence="2">
    <location>
        <begin position="277"/>
        <end position="288"/>
    </location>
</feature>
<evidence type="ECO:0000313" key="5">
    <source>
        <dbReference type="Proteomes" id="UP000694257"/>
    </source>
</evidence>
<feature type="compositionally biased region" description="Polar residues" evidence="2">
    <location>
        <begin position="299"/>
        <end position="308"/>
    </location>
</feature>
<name>A0ABX8S1G8_NOCIO</name>
<sequence length="308" mass="32442">MHRIPINQRHFRSGWLWSAIGLVAIAGAAVWLTRPEPLRCVPTDAMVQSETSRTPLATSSIGPTTTPAPQPQPVVSGEARFYSFSEGVACSFSGLPMDGFYVGMSTPEYGRAEPCGAYLDIRGPRGEVRALVVDRCPGCAPGQLDLSTAAFTQIADLSDGVAKIHYSVVRNPEPPPELSYEVKPDSTTAWLAILFGGAGNPLREVALRPDAGGPWRHLTRGTDNYWSISGAGEGPFTARVTDVHGNAAEIFGITLESGERPTGARLYTGAPPIVAPATTQPPITSPTSLAAAPRPQPPSSLSSAGCQP</sequence>